<organism evidence="5 6">
    <name type="scientific">Reyranella soli</name>
    <dbReference type="NCBI Taxonomy" id="1230389"/>
    <lineage>
        <taxon>Bacteria</taxon>
        <taxon>Pseudomonadati</taxon>
        <taxon>Pseudomonadota</taxon>
        <taxon>Alphaproteobacteria</taxon>
        <taxon>Hyphomicrobiales</taxon>
        <taxon>Reyranellaceae</taxon>
        <taxon>Reyranella</taxon>
    </lineage>
</organism>
<dbReference type="RefSeq" id="WP_147148257.1">
    <property type="nucleotide sequence ID" value="NZ_BKAJ01000031.1"/>
</dbReference>
<evidence type="ECO:0000313" key="6">
    <source>
        <dbReference type="Proteomes" id="UP000321058"/>
    </source>
</evidence>
<comment type="similarity">
    <text evidence="1">Belongs to the leucine-binding protein family.</text>
</comment>
<protein>
    <submittedName>
        <fullName evidence="5">ABC transporter substrate-binding protein</fullName>
    </submittedName>
</protein>
<keyword evidence="3" id="KW-0029">Amino-acid transport</keyword>
<proteinExistence type="inferred from homology"/>
<gene>
    <name evidence="5" type="ORF">RSO01_17420</name>
</gene>
<dbReference type="Gene3D" id="3.40.50.2300">
    <property type="match status" value="2"/>
</dbReference>
<dbReference type="InterPro" id="IPR006311">
    <property type="entry name" value="TAT_signal"/>
</dbReference>
<dbReference type="InterPro" id="IPR028082">
    <property type="entry name" value="Peripla_BP_I"/>
</dbReference>
<keyword evidence="6" id="KW-1185">Reference proteome</keyword>
<dbReference type="AlphaFoldDB" id="A0A512N6G1"/>
<dbReference type="PANTHER" id="PTHR30483">
    <property type="entry name" value="LEUCINE-SPECIFIC-BINDING PROTEIN"/>
    <property type="match status" value="1"/>
</dbReference>
<keyword evidence="3" id="KW-0813">Transport</keyword>
<reference evidence="5 6" key="1">
    <citation type="submission" date="2019-07" db="EMBL/GenBank/DDBJ databases">
        <title>Whole genome shotgun sequence of Reyranella soli NBRC 108950.</title>
        <authorList>
            <person name="Hosoyama A."/>
            <person name="Uohara A."/>
            <person name="Ohji S."/>
            <person name="Ichikawa N."/>
        </authorList>
    </citation>
    <scope>NUCLEOTIDE SEQUENCE [LARGE SCALE GENOMIC DNA]</scope>
    <source>
        <strain evidence="5 6">NBRC 108950</strain>
    </source>
</reference>
<dbReference type="SUPFAM" id="SSF53822">
    <property type="entry name" value="Periplasmic binding protein-like I"/>
    <property type="match status" value="1"/>
</dbReference>
<accession>A0A512N6G1</accession>
<name>A0A512N6G1_9HYPH</name>
<dbReference type="InterPro" id="IPR051010">
    <property type="entry name" value="BCAA_transport"/>
</dbReference>
<sequence length="408" mass="44545">MSGKTGPSRRAMLKVGLAASATVASPAILRLTAEAQSGPIKFGMPLALTGALGSVGQQTKRGAELWAKLQNAKGGLLGRPVELLIEDTAGNPANCVRKAQEMVERHNCRLFTGITLSSEALAVVPKLAEWDSIFISGINGDGRLTAESFVPNFFRANISGPMGTRAVSLYLRDGKMQKFYALGMDYAWGHNSVQVFENEVKKAKREFIGKVFSPTGTKDYSTYITKIRQSGADAVFLVMQGDDNNAFLSQSRQYRLPEKVKLLTEIVDLASIRAVGDASLGLIGSSRYSFTYDHPLNNAFVELWKKEYNTVPDTFEGEQWQCMKVFEAGITKAGGIEADKLRPALEDIEIESVKGKVLIRKCDHQGVQQGFMVEVVKKPGFDTPIPQVIATFPGEATTPKCNTMTFED</sequence>
<keyword evidence="2" id="KW-0732">Signal</keyword>
<dbReference type="OrthoDB" id="5450279at2"/>
<evidence type="ECO:0000256" key="2">
    <source>
        <dbReference type="ARBA" id="ARBA00022729"/>
    </source>
</evidence>
<feature type="domain" description="Leucine-binding protein" evidence="4">
    <location>
        <begin position="39"/>
        <end position="377"/>
    </location>
</feature>
<comment type="caution">
    <text evidence="5">The sequence shown here is derived from an EMBL/GenBank/DDBJ whole genome shotgun (WGS) entry which is preliminary data.</text>
</comment>
<dbReference type="PROSITE" id="PS51318">
    <property type="entry name" value="TAT"/>
    <property type="match status" value="1"/>
</dbReference>
<dbReference type="InterPro" id="IPR028081">
    <property type="entry name" value="Leu-bd"/>
</dbReference>
<dbReference type="EMBL" id="BKAJ01000031">
    <property type="protein sequence ID" value="GEP54576.1"/>
    <property type="molecule type" value="Genomic_DNA"/>
</dbReference>
<dbReference type="GO" id="GO:0006865">
    <property type="term" value="P:amino acid transport"/>
    <property type="evidence" value="ECO:0007669"/>
    <property type="project" value="UniProtKB-KW"/>
</dbReference>
<evidence type="ECO:0000313" key="5">
    <source>
        <dbReference type="EMBL" id="GEP54576.1"/>
    </source>
</evidence>
<dbReference type="CDD" id="cd19989">
    <property type="entry name" value="PBP1_SBP-like"/>
    <property type="match status" value="1"/>
</dbReference>
<evidence type="ECO:0000256" key="3">
    <source>
        <dbReference type="ARBA" id="ARBA00022970"/>
    </source>
</evidence>
<dbReference type="Pfam" id="PF13458">
    <property type="entry name" value="Peripla_BP_6"/>
    <property type="match status" value="1"/>
</dbReference>
<dbReference type="Proteomes" id="UP000321058">
    <property type="component" value="Unassembled WGS sequence"/>
</dbReference>
<evidence type="ECO:0000259" key="4">
    <source>
        <dbReference type="Pfam" id="PF13458"/>
    </source>
</evidence>
<evidence type="ECO:0000256" key="1">
    <source>
        <dbReference type="ARBA" id="ARBA00010062"/>
    </source>
</evidence>